<accession>A0A502GA41</accession>
<evidence type="ECO:0000313" key="4">
    <source>
        <dbReference type="Proteomes" id="UP000317663"/>
    </source>
</evidence>
<organism evidence="3 4">
    <name type="scientific">Ewingella americana</name>
    <dbReference type="NCBI Taxonomy" id="41202"/>
    <lineage>
        <taxon>Bacteria</taxon>
        <taxon>Pseudomonadati</taxon>
        <taxon>Pseudomonadota</taxon>
        <taxon>Gammaproteobacteria</taxon>
        <taxon>Enterobacterales</taxon>
        <taxon>Yersiniaceae</taxon>
        <taxon>Ewingella</taxon>
    </lineage>
</organism>
<keyword evidence="2" id="KW-0472">Membrane</keyword>
<feature type="region of interest" description="Disordered" evidence="1">
    <location>
        <begin position="122"/>
        <end position="153"/>
    </location>
</feature>
<name>A0A502GA41_9GAMM</name>
<keyword evidence="4" id="KW-1185">Reference proteome</keyword>
<dbReference type="RefSeq" id="WP_140474490.1">
    <property type="nucleotide sequence ID" value="NZ_RCZD01000012.1"/>
</dbReference>
<gene>
    <name evidence="3" type="ORF">EAH77_19645</name>
</gene>
<keyword evidence="2" id="KW-0812">Transmembrane</keyword>
<keyword evidence="2" id="KW-1133">Transmembrane helix</keyword>
<dbReference type="EMBL" id="RCZD01000012">
    <property type="protein sequence ID" value="TPG57886.1"/>
    <property type="molecule type" value="Genomic_DNA"/>
</dbReference>
<dbReference type="Proteomes" id="UP000317663">
    <property type="component" value="Unassembled WGS sequence"/>
</dbReference>
<reference evidence="3 4" key="1">
    <citation type="journal article" date="2019" name="Environ. Microbiol.">
        <title>Species interactions and distinct microbial communities in high Arctic permafrost affected cryosols are associated with the CH4 and CO2 gas fluxes.</title>
        <authorList>
            <person name="Altshuler I."/>
            <person name="Hamel J."/>
            <person name="Turney S."/>
            <person name="Magnuson E."/>
            <person name="Levesque R."/>
            <person name="Greer C."/>
            <person name="Whyte L.G."/>
        </authorList>
    </citation>
    <scope>NUCLEOTIDE SEQUENCE [LARGE SCALE GENOMIC DNA]</scope>
    <source>
        <strain evidence="3 4">E4</strain>
    </source>
</reference>
<comment type="caution">
    <text evidence="3">The sequence shown here is derived from an EMBL/GenBank/DDBJ whole genome shotgun (WGS) entry which is preliminary data.</text>
</comment>
<evidence type="ECO:0000256" key="2">
    <source>
        <dbReference type="SAM" id="Phobius"/>
    </source>
</evidence>
<proteinExistence type="predicted"/>
<feature type="transmembrane region" description="Helical" evidence="2">
    <location>
        <begin position="82"/>
        <end position="102"/>
    </location>
</feature>
<dbReference type="AlphaFoldDB" id="A0A502GA41"/>
<evidence type="ECO:0000256" key="1">
    <source>
        <dbReference type="SAM" id="MobiDB-lite"/>
    </source>
</evidence>
<protein>
    <submittedName>
        <fullName evidence="3">Uncharacterized protein</fullName>
    </submittedName>
</protein>
<sequence length="153" mass="16422">MTAAILDPVGNFFVSQILAAFAGLFGGLSISFFWQPKKLHRHGRFSAGLIIGSISVGATSALGGIVSRWLGMNFNEADTAMGLGYVVGAVSVGMIAWLANFFNRREDDDILEVAGELKRVARGMSKPRAATPRDTPPRTRATKKSAGDNRNEH</sequence>
<dbReference type="OrthoDB" id="6614952at2"/>
<evidence type="ECO:0000313" key="3">
    <source>
        <dbReference type="EMBL" id="TPG57886.1"/>
    </source>
</evidence>
<feature type="transmembrane region" description="Helical" evidence="2">
    <location>
        <begin position="12"/>
        <end position="34"/>
    </location>
</feature>
<feature type="transmembrane region" description="Helical" evidence="2">
    <location>
        <begin position="46"/>
        <end position="70"/>
    </location>
</feature>